<gene>
    <name evidence="1" type="ORF">GMARGA_LOCUS22616</name>
</gene>
<sequence>MSICKKEKVLISGLDIKQKENDENDKNKEVLIITKCGVPDYSIEEIKSKRMQLKNIGLAKHNDLTERIIANVKQTKVHSKMEVDINTDNKTKVVGKTINEFDKIEDISSSIWVPVSRSSQ</sequence>
<organism evidence="1 2">
    <name type="scientific">Gigaspora margarita</name>
    <dbReference type="NCBI Taxonomy" id="4874"/>
    <lineage>
        <taxon>Eukaryota</taxon>
        <taxon>Fungi</taxon>
        <taxon>Fungi incertae sedis</taxon>
        <taxon>Mucoromycota</taxon>
        <taxon>Glomeromycotina</taxon>
        <taxon>Glomeromycetes</taxon>
        <taxon>Diversisporales</taxon>
        <taxon>Gigasporaceae</taxon>
        <taxon>Gigaspora</taxon>
    </lineage>
</organism>
<evidence type="ECO:0000313" key="1">
    <source>
        <dbReference type="EMBL" id="CAG8798523.1"/>
    </source>
</evidence>
<evidence type="ECO:0000313" key="2">
    <source>
        <dbReference type="Proteomes" id="UP000789901"/>
    </source>
</evidence>
<reference evidence="1 2" key="1">
    <citation type="submission" date="2021-06" db="EMBL/GenBank/DDBJ databases">
        <authorList>
            <person name="Kallberg Y."/>
            <person name="Tangrot J."/>
            <person name="Rosling A."/>
        </authorList>
    </citation>
    <scope>NUCLEOTIDE SEQUENCE [LARGE SCALE GENOMIC DNA]</scope>
    <source>
        <strain evidence="1 2">120-4 pot B 10/14</strain>
    </source>
</reference>
<comment type="caution">
    <text evidence="1">The sequence shown here is derived from an EMBL/GenBank/DDBJ whole genome shotgun (WGS) entry which is preliminary data.</text>
</comment>
<dbReference type="Proteomes" id="UP000789901">
    <property type="component" value="Unassembled WGS sequence"/>
</dbReference>
<keyword evidence="2" id="KW-1185">Reference proteome</keyword>
<accession>A0ABN7VTU0</accession>
<proteinExistence type="predicted"/>
<feature type="non-terminal residue" evidence="1">
    <location>
        <position position="120"/>
    </location>
</feature>
<protein>
    <submittedName>
        <fullName evidence="1">8253_t:CDS:1</fullName>
    </submittedName>
</protein>
<dbReference type="EMBL" id="CAJVQB010021994">
    <property type="protein sequence ID" value="CAG8798523.1"/>
    <property type="molecule type" value="Genomic_DNA"/>
</dbReference>
<name>A0ABN7VTU0_GIGMA</name>